<dbReference type="AlphaFoldDB" id="A0A090MZG8"/>
<reference evidence="4" key="2">
    <citation type="submission" date="2020-12" db="UniProtKB">
        <authorList>
            <consortium name="WormBaseParasite"/>
        </authorList>
    </citation>
    <scope>IDENTIFICATION</scope>
</reference>
<protein>
    <submittedName>
        <fullName evidence="2 4">Uncharacterized protein</fullName>
    </submittedName>
</protein>
<evidence type="ECO:0000313" key="4">
    <source>
        <dbReference type="WBParaSite" id="SRAE_2000356300.1"/>
    </source>
</evidence>
<dbReference type="WBParaSite" id="SRAE_2000356300.1">
    <property type="protein sequence ID" value="SRAE_2000356300.1"/>
    <property type="gene ID" value="WBGene00263786"/>
</dbReference>
<feature type="signal peptide" evidence="1">
    <location>
        <begin position="1"/>
        <end position="22"/>
    </location>
</feature>
<evidence type="ECO:0000256" key="1">
    <source>
        <dbReference type="SAM" id="SignalP"/>
    </source>
</evidence>
<dbReference type="CTD" id="36381279"/>
<proteinExistence type="predicted"/>
<evidence type="ECO:0000313" key="2">
    <source>
        <dbReference type="EMBL" id="CEF68909.1"/>
    </source>
</evidence>
<dbReference type="EMBL" id="LN609529">
    <property type="protein sequence ID" value="CEF68909.1"/>
    <property type="molecule type" value="Genomic_DNA"/>
</dbReference>
<accession>A0A090MZG8</accession>
<sequence length="105" mass="11737">MIIKKWKILAIFLGAYLLCVIGQNNSTTLTNTVIVESTTSINSKIHINCPFHTNYWFKTSNNTTSIFSSLINGLLTTMDTIASPLCLAYCYITSLYDSFSNIPKN</sequence>
<organism evidence="2">
    <name type="scientific">Strongyloides ratti</name>
    <name type="common">Parasitic roundworm</name>
    <dbReference type="NCBI Taxonomy" id="34506"/>
    <lineage>
        <taxon>Eukaryota</taxon>
        <taxon>Metazoa</taxon>
        <taxon>Ecdysozoa</taxon>
        <taxon>Nematoda</taxon>
        <taxon>Chromadorea</taxon>
        <taxon>Rhabditida</taxon>
        <taxon>Tylenchina</taxon>
        <taxon>Panagrolaimomorpha</taxon>
        <taxon>Strongyloidoidea</taxon>
        <taxon>Strongyloididae</taxon>
        <taxon>Strongyloides</taxon>
    </lineage>
</organism>
<name>A0A090MZG8_STRRB</name>
<dbReference type="WormBase" id="SRAE_2000356300">
    <property type="protein sequence ID" value="SRP10631"/>
    <property type="gene ID" value="WBGene00263786"/>
</dbReference>
<keyword evidence="3" id="KW-1185">Reference proteome</keyword>
<keyword evidence="1" id="KW-0732">Signal</keyword>
<evidence type="ECO:0000313" key="3">
    <source>
        <dbReference type="Proteomes" id="UP000035682"/>
    </source>
</evidence>
<gene>
    <name evidence="2 4 5" type="ORF">SRAE_2000356300</name>
</gene>
<dbReference type="Proteomes" id="UP000035682">
    <property type="component" value="Unplaced"/>
</dbReference>
<dbReference type="RefSeq" id="XP_024508109.1">
    <property type="nucleotide sequence ID" value="XM_024654770.1"/>
</dbReference>
<feature type="chain" id="PRO_5015031431" evidence="1">
    <location>
        <begin position="23"/>
        <end position="105"/>
    </location>
</feature>
<reference evidence="2 3" key="1">
    <citation type="submission" date="2014-09" db="EMBL/GenBank/DDBJ databases">
        <authorList>
            <person name="Martin A.A."/>
        </authorList>
    </citation>
    <scope>NUCLEOTIDE SEQUENCE</scope>
    <source>
        <strain evidence="3">ED321</strain>
        <strain evidence="2">ED321 Heterogonic</strain>
    </source>
</reference>
<evidence type="ECO:0000313" key="5">
    <source>
        <dbReference type="WormBase" id="SRAE_2000356300"/>
    </source>
</evidence>
<dbReference type="GeneID" id="36381279"/>